<dbReference type="PANTHER" id="PTHR33785">
    <property type="entry name" value="OS06G0550800 PROTEIN"/>
    <property type="match status" value="1"/>
</dbReference>
<comment type="caution">
    <text evidence="2">The sequence shown here is derived from an EMBL/GenBank/DDBJ whole genome shotgun (WGS) entry which is preliminary data.</text>
</comment>
<name>A0AAV6W3I4_9LAMI</name>
<protein>
    <submittedName>
        <fullName evidence="2">Uncharacterized protein</fullName>
    </submittedName>
</protein>
<feature type="region of interest" description="Disordered" evidence="1">
    <location>
        <begin position="67"/>
        <end position="132"/>
    </location>
</feature>
<dbReference type="EMBL" id="WHWC01000018">
    <property type="protein sequence ID" value="KAG8364904.1"/>
    <property type="molecule type" value="Genomic_DNA"/>
</dbReference>
<accession>A0AAV6W3I4</accession>
<evidence type="ECO:0000256" key="1">
    <source>
        <dbReference type="SAM" id="MobiDB-lite"/>
    </source>
</evidence>
<dbReference type="Proteomes" id="UP000826271">
    <property type="component" value="Unassembled WGS sequence"/>
</dbReference>
<evidence type="ECO:0000313" key="3">
    <source>
        <dbReference type="Proteomes" id="UP000826271"/>
    </source>
</evidence>
<organism evidence="2 3">
    <name type="scientific">Buddleja alternifolia</name>
    <dbReference type="NCBI Taxonomy" id="168488"/>
    <lineage>
        <taxon>Eukaryota</taxon>
        <taxon>Viridiplantae</taxon>
        <taxon>Streptophyta</taxon>
        <taxon>Embryophyta</taxon>
        <taxon>Tracheophyta</taxon>
        <taxon>Spermatophyta</taxon>
        <taxon>Magnoliopsida</taxon>
        <taxon>eudicotyledons</taxon>
        <taxon>Gunneridae</taxon>
        <taxon>Pentapetalae</taxon>
        <taxon>asterids</taxon>
        <taxon>lamiids</taxon>
        <taxon>Lamiales</taxon>
        <taxon>Scrophulariaceae</taxon>
        <taxon>Buddlejeae</taxon>
        <taxon>Buddleja</taxon>
    </lineage>
</organism>
<gene>
    <name evidence="2" type="ORF">BUALT_Bualt18G0047000</name>
</gene>
<feature type="region of interest" description="Disordered" evidence="1">
    <location>
        <begin position="255"/>
        <end position="277"/>
    </location>
</feature>
<proteinExistence type="predicted"/>
<dbReference type="PANTHER" id="PTHR33785:SF5">
    <property type="entry name" value="SERINE_ARGININE REPETITIVE MATRIX PROTEIN"/>
    <property type="match status" value="1"/>
</dbReference>
<sequence length="301" mass="34534">MDFNVHEQSEVEAGELFDDSWFFGNLLHRKPRMLRSFSDPCTSSNILSDKSYEETYESIKKLPESDGFTRSNLVKAPSMPPSMQLQRRDQNHTAKGSDPRRGKSSNRRKASEKLVRAPSLPTSLGTEEELEDEEEIEFSLGKLIRQASLKCSDNLPPRTHAPKVLTPSCSISRHRSRRKPELESIKTDNFEEKTPQLSTNRLKTQKSLSVLESEQSQGFNDFGFDFNKKDLNQNAINITPGKRIEENEKRDMRRPYAAEAWRETSSAPPVPRWVGKKSREDMKAQIKFWARAVASNVRQEC</sequence>
<feature type="compositionally biased region" description="Basic and acidic residues" evidence="1">
    <location>
        <begin position="86"/>
        <end position="101"/>
    </location>
</feature>
<evidence type="ECO:0000313" key="2">
    <source>
        <dbReference type="EMBL" id="KAG8364904.1"/>
    </source>
</evidence>
<keyword evidence="3" id="KW-1185">Reference proteome</keyword>
<dbReference type="AlphaFoldDB" id="A0AAV6W3I4"/>
<reference evidence="2" key="1">
    <citation type="submission" date="2019-10" db="EMBL/GenBank/DDBJ databases">
        <authorList>
            <person name="Zhang R."/>
            <person name="Pan Y."/>
            <person name="Wang J."/>
            <person name="Ma R."/>
            <person name="Yu S."/>
        </authorList>
    </citation>
    <scope>NUCLEOTIDE SEQUENCE</scope>
    <source>
        <strain evidence="2">LA-IB0</strain>
        <tissue evidence="2">Leaf</tissue>
    </source>
</reference>